<evidence type="ECO:0000256" key="5">
    <source>
        <dbReference type="PROSITE-ProRule" id="PRU00284"/>
    </source>
</evidence>
<dbReference type="InterPro" id="IPR000727">
    <property type="entry name" value="T_SNARE_dom"/>
</dbReference>
<dbReference type="InterPro" id="IPR006012">
    <property type="entry name" value="Syntaxin/epimorphin_CS"/>
</dbReference>
<keyword evidence="12" id="KW-1185">Reference proteome</keyword>
<dbReference type="GO" id="GO:0006886">
    <property type="term" value="P:intracellular protein transport"/>
    <property type="evidence" value="ECO:0007669"/>
    <property type="project" value="InterPro"/>
</dbReference>
<evidence type="ECO:0000256" key="1">
    <source>
        <dbReference type="ARBA" id="ARBA00004429"/>
    </source>
</evidence>
<feature type="domain" description="Methyl-accepting transducer" evidence="8">
    <location>
        <begin position="274"/>
        <end position="496"/>
    </location>
</feature>
<evidence type="ECO:0000256" key="2">
    <source>
        <dbReference type="ARBA" id="ARBA00022519"/>
    </source>
</evidence>
<evidence type="ECO:0000259" key="9">
    <source>
        <dbReference type="PROSITE" id="PS50192"/>
    </source>
</evidence>
<dbReference type="STRING" id="999894.TDIS_1906"/>
<evidence type="ECO:0000256" key="3">
    <source>
        <dbReference type="ARBA" id="ARBA00023224"/>
    </source>
</evidence>
<dbReference type="PROSITE" id="PS50885">
    <property type="entry name" value="HAMP"/>
    <property type="match status" value="1"/>
</dbReference>
<keyword evidence="2" id="KW-0997">Cell inner membrane</keyword>
<keyword evidence="6" id="KW-0175">Coiled coil</keyword>
<feature type="transmembrane region" description="Helical" evidence="7">
    <location>
        <begin position="17"/>
        <end position="38"/>
    </location>
</feature>
<organism evidence="11 12">
    <name type="scientific">Thermosulfurimonas dismutans</name>
    <dbReference type="NCBI Taxonomy" id="999894"/>
    <lineage>
        <taxon>Bacteria</taxon>
        <taxon>Pseudomonadati</taxon>
        <taxon>Thermodesulfobacteriota</taxon>
        <taxon>Thermodesulfobacteria</taxon>
        <taxon>Thermodesulfobacteriales</taxon>
        <taxon>Thermodesulfobacteriaceae</taxon>
        <taxon>Thermosulfurimonas</taxon>
    </lineage>
</organism>
<evidence type="ECO:0000259" key="8">
    <source>
        <dbReference type="PROSITE" id="PS50111"/>
    </source>
</evidence>
<evidence type="ECO:0000259" key="10">
    <source>
        <dbReference type="PROSITE" id="PS50885"/>
    </source>
</evidence>
<comment type="caution">
    <text evidence="11">The sequence shown here is derived from an EMBL/GenBank/DDBJ whole genome shotgun (WGS) entry which is preliminary data.</text>
</comment>
<dbReference type="PANTHER" id="PTHR32089">
    <property type="entry name" value="METHYL-ACCEPTING CHEMOTAXIS PROTEIN MCPB"/>
    <property type="match status" value="1"/>
</dbReference>
<dbReference type="AlphaFoldDB" id="A0A179D1Q3"/>
<keyword evidence="7" id="KW-0812">Transmembrane</keyword>
<feature type="transmembrane region" description="Helical" evidence="7">
    <location>
        <begin position="189"/>
        <end position="208"/>
    </location>
</feature>
<evidence type="ECO:0000256" key="7">
    <source>
        <dbReference type="SAM" id="Phobius"/>
    </source>
</evidence>
<dbReference type="OrthoDB" id="5177055at2"/>
<dbReference type="Gene3D" id="1.20.120.30">
    <property type="entry name" value="Aspartate receptor, ligand-binding domain"/>
    <property type="match status" value="1"/>
</dbReference>
<dbReference type="PROSITE" id="PS50111">
    <property type="entry name" value="CHEMOTAXIS_TRANSDUC_2"/>
    <property type="match status" value="1"/>
</dbReference>
<dbReference type="Pfam" id="PF00015">
    <property type="entry name" value="MCPsignal"/>
    <property type="match status" value="1"/>
</dbReference>
<feature type="domain" description="T-SNARE coiled-coil homology" evidence="9">
    <location>
        <begin position="426"/>
        <end position="472"/>
    </location>
</feature>
<dbReference type="SUPFAM" id="SSF58104">
    <property type="entry name" value="Methyl-accepting chemotaxis protein (MCP) signaling domain"/>
    <property type="match status" value="1"/>
</dbReference>
<feature type="coiled-coil region" evidence="6">
    <location>
        <begin position="35"/>
        <end position="62"/>
    </location>
</feature>
<keyword evidence="2" id="KW-1003">Cell membrane</keyword>
<name>A0A179D1Q3_9BACT</name>
<comment type="subcellular location">
    <subcellularLocation>
        <location evidence="1">Cell inner membrane</location>
        <topology evidence="1">Multi-pass membrane protein</topology>
    </subcellularLocation>
</comment>
<keyword evidence="7" id="KW-0472">Membrane</keyword>
<dbReference type="CDD" id="cd06225">
    <property type="entry name" value="HAMP"/>
    <property type="match status" value="1"/>
</dbReference>
<dbReference type="Pfam" id="PF00672">
    <property type="entry name" value="HAMP"/>
    <property type="match status" value="1"/>
</dbReference>
<dbReference type="InterPro" id="IPR003660">
    <property type="entry name" value="HAMP_dom"/>
</dbReference>
<dbReference type="GO" id="GO:0007165">
    <property type="term" value="P:signal transduction"/>
    <property type="evidence" value="ECO:0007669"/>
    <property type="project" value="UniProtKB-KW"/>
</dbReference>
<accession>A0A179D1Q3</accession>
<dbReference type="SMART" id="SM00283">
    <property type="entry name" value="MA"/>
    <property type="match status" value="1"/>
</dbReference>
<keyword evidence="7" id="KW-1133">Transmembrane helix</keyword>
<keyword evidence="3 5" id="KW-0807">Transducer</keyword>
<dbReference type="PROSITE" id="PS00914">
    <property type="entry name" value="SYNTAXIN"/>
    <property type="match status" value="1"/>
</dbReference>
<reference evidence="11 12" key="1">
    <citation type="submission" date="2016-04" db="EMBL/GenBank/DDBJ databases">
        <title>Genome analysis of Thermosulfurimonas dismutans, the first thermophilic sulfur-disproportionating bacterium of the phylum Thermodesulfobacteria.</title>
        <authorList>
            <person name="Mardanov A.V."/>
            <person name="Beletsky A.V."/>
            <person name="Kadnikov V.V."/>
            <person name="Slobodkin A.I."/>
            <person name="Ravin N.V."/>
        </authorList>
    </citation>
    <scope>NUCLEOTIDE SEQUENCE [LARGE SCALE GENOMIC DNA]</scope>
    <source>
        <strain evidence="11 12">S95</strain>
    </source>
</reference>
<gene>
    <name evidence="11" type="ORF">TDIS_1906</name>
</gene>
<feature type="coiled-coil region" evidence="6">
    <location>
        <begin position="293"/>
        <end position="320"/>
    </location>
</feature>
<dbReference type="GO" id="GO:0005886">
    <property type="term" value="C:plasma membrane"/>
    <property type="evidence" value="ECO:0007669"/>
    <property type="project" value="UniProtKB-SubCell"/>
</dbReference>
<evidence type="ECO:0000313" key="12">
    <source>
        <dbReference type="Proteomes" id="UP000078390"/>
    </source>
</evidence>
<dbReference type="PROSITE" id="PS50192">
    <property type="entry name" value="T_SNARE"/>
    <property type="match status" value="1"/>
</dbReference>
<protein>
    <submittedName>
        <fullName evidence="11">Methyl-accepting chemotaxis protein</fullName>
    </submittedName>
</protein>
<dbReference type="InterPro" id="IPR004089">
    <property type="entry name" value="MCPsignal_dom"/>
</dbReference>
<dbReference type="RefSeq" id="WP_068671648.1">
    <property type="nucleotide sequence ID" value="NZ_LWLG01000018.1"/>
</dbReference>
<dbReference type="EMBL" id="LWLG01000018">
    <property type="protein sequence ID" value="OAQ19995.1"/>
    <property type="molecule type" value="Genomic_DNA"/>
</dbReference>
<dbReference type="PANTHER" id="PTHR32089:SF112">
    <property type="entry name" value="LYSOZYME-LIKE PROTEIN-RELATED"/>
    <property type="match status" value="1"/>
</dbReference>
<sequence length="525" mass="58217">MGIIRKLENSLKLWQKVAIGFLILIVLSLVNLGVLLVFQNKAERLNEKAQEVTEIMEALDGLTAYHIRWKVNLLTGLLNESTPQILTNPEKCPLKELFSRLEPSSPKEAELIKKGLELDRALHLSAAEIARLFEEEADYEDIVKVYNERTNPLSKKLFKLLDEMNEIYKEKVKRSEQEAKRGMLLVRRVAIGANLFLILMAILTVFFISRRLKIATDRVLAVVDRMAQGDFSQDIKVEGRDELAMLLLHLGQMLQSLRPLIREVTEGTREVESLAGEMSHLAEVAYQEGQAAGERATRMRKEAQAVLESVEAEAQSINEISSAIQEISQNTNRASMITKEAVEKAQRAQDTIHRLGGASQEIEDVIKIISGIAEQTKFLALNATIEAARAGEAGKGFAVVANEVKELARQTAEATGQITEKIRTMQAESEEAVKVADEIAQTIKEIDDIASAIAAAVEEQTAVITDIARSVEEQKGGAQRFAAEAEEAYEAAQKTLEGIDQSLEHIRKVAALVKKLAEAVSRFKV</sequence>
<dbReference type="SMART" id="SM00304">
    <property type="entry name" value="HAMP"/>
    <property type="match status" value="1"/>
</dbReference>
<dbReference type="Proteomes" id="UP000078390">
    <property type="component" value="Unassembled WGS sequence"/>
</dbReference>
<evidence type="ECO:0000256" key="4">
    <source>
        <dbReference type="ARBA" id="ARBA00029447"/>
    </source>
</evidence>
<evidence type="ECO:0000313" key="11">
    <source>
        <dbReference type="EMBL" id="OAQ19995.1"/>
    </source>
</evidence>
<dbReference type="Gene3D" id="1.10.287.950">
    <property type="entry name" value="Methyl-accepting chemotaxis protein"/>
    <property type="match status" value="1"/>
</dbReference>
<comment type="similarity">
    <text evidence="4">Belongs to the methyl-accepting chemotaxis (MCP) protein family.</text>
</comment>
<proteinExistence type="inferred from homology"/>
<feature type="domain" description="HAMP" evidence="10">
    <location>
        <begin position="210"/>
        <end position="262"/>
    </location>
</feature>
<dbReference type="GO" id="GO:0005484">
    <property type="term" value="F:SNAP receptor activity"/>
    <property type="evidence" value="ECO:0007669"/>
    <property type="project" value="InterPro"/>
</dbReference>
<evidence type="ECO:0000256" key="6">
    <source>
        <dbReference type="SAM" id="Coils"/>
    </source>
</evidence>